<organism evidence="1 2">
    <name type="scientific">candidate division MSBL1 archaeon SCGC-AAA259E17</name>
    <dbReference type="NCBI Taxonomy" id="1698263"/>
    <lineage>
        <taxon>Archaea</taxon>
        <taxon>Methanobacteriati</taxon>
        <taxon>Methanobacteriota</taxon>
        <taxon>candidate division MSBL1</taxon>
    </lineage>
</organism>
<accession>A0A133UEN9</accession>
<keyword evidence="2" id="KW-1185">Reference proteome</keyword>
<evidence type="ECO:0000313" key="1">
    <source>
        <dbReference type="EMBL" id="KXA92635.1"/>
    </source>
</evidence>
<gene>
    <name evidence="1" type="ORF">AKJ64_02615</name>
</gene>
<comment type="caution">
    <text evidence="1">The sequence shown here is derived from an EMBL/GenBank/DDBJ whole genome shotgun (WGS) entry which is preliminary data.</text>
</comment>
<evidence type="ECO:0000313" key="2">
    <source>
        <dbReference type="Proteomes" id="UP000070373"/>
    </source>
</evidence>
<reference evidence="1 2" key="1">
    <citation type="journal article" date="2016" name="Sci. Rep.">
        <title>Metabolic traits of an uncultured archaeal lineage -MSBL1- from brine pools of the Red Sea.</title>
        <authorList>
            <person name="Mwirichia R."/>
            <person name="Alam I."/>
            <person name="Rashid M."/>
            <person name="Vinu M."/>
            <person name="Ba-Alawi W."/>
            <person name="Anthony Kamau A."/>
            <person name="Kamanda Ngugi D."/>
            <person name="Goker M."/>
            <person name="Klenk H.P."/>
            <person name="Bajic V."/>
            <person name="Stingl U."/>
        </authorList>
    </citation>
    <scope>NUCLEOTIDE SEQUENCE [LARGE SCALE GENOMIC DNA]</scope>
    <source>
        <strain evidence="1">SCGC-AAA259E17</strain>
    </source>
</reference>
<proteinExistence type="predicted"/>
<name>A0A133UEN9_9EURY</name>
<dbReference type="EMBL" id="LHXN01000039">
    <property type="protein sequence ID" value="KXA92635.1"/>
    <property type="molecule type" value="Genomic_DNA"/>
</dbReference>
<sequence length="121" mass="14241">MPISFQLLIDREDLPDQELDGNSVQTNPKQLGSNILRKIGKKHEIDFHFFGHVYNRGGTHKKIDDVHQFNQFNVSHLSVAPRRLYGRKYLKINLSKENFDWKFKSAVTSELDFETFLETYL</sequence>
<protein>
    <submittedName>
        <fullName evidence="1">Uncharacterized protein</fullName>
    </submittedName>
</protein>
<dbReference type="AlphaFoldDB" id="A0A133UEN9"/>
<dbReference type="Proteomes" id="UP000070373">
    <property type="component" value="Unassembled WGS sequence"/>
</dbReference>